<proteinExistence type="predicted"/>
<gene>
    <name evidence="1" type="ORF">O6P43_008980</name>
</gene>
<protein>
    <submittedName>
        <fullName evidence="1">Protein farnesyltransferase subunit beta</fullName>
    </submittedName>
</protein>
<evidence type="ECO:0000313" key="2">
    <source>
        <dbReference type="Proteomes" id="UP001163823"/>
    </source>
</evidence>
<keyword evidence="2" id="KW-1185">Reference proteome</keyword>
<name>A0AAD7PX88_QUISA</name>
<reference evidence="1" key="1">
    <citation type="journal article" date="2023" name="Science">
        <title>Elucidation of the pathway for biosynthesis of saponin adjuvants from the soapbark tree.</title>
        <authorList>
            <person name="Reed J."/>
            <person name="Orme A."/>
            <person name="El-Demerdash A."/>
            <person name="Owen C."/>
            <person name="Martin L.B.B."/>
            <person name="Misra R.C."/>
            <person name="Kikuchi S."/>
            <person name="Rejzek M."/>
            <person name="Martin A.C."/>
            <person name="Harkess A."/>
            <person name="Leebens-Mack J."/>
            <person name="Louveau T."/>
            <person name="Stephenson M.J."/>
            <person name="Osbourn A."/>
        </authorList>
    </citation>
    <scope>NUCLEOTIDE SEQUENCE</scope>
    <source>
        <strain evidence="1">S10</strain>
    </source>
</reference>
<dbReference type="KEGG" id="qsa:O6P43_008980"/>
<accession>A0AAD7PX88</accession>
<dbReference type="AlphaFoldDB" id="A0AAD7PX88"/>
<comment type="caution">
    <text evidence="1">The sequence shown here is derived from an EMBL/GenBank/DDBJ whole genome shotgun (WGS) entry which is preliminary data.</text>
</comment>
<evidence type="ECO:0000313" key="1">
    <source>
        <dbReference type="EMBL" id="KAJ7970860.1"/>
    </source>
</evidence>
<sequence>MWQGNLFPQPCLTGARGWTQETNLVNIEIVIINVIVYGISVCQYSWSKDENSPPLAGTVLVLGPYSNLLEPVQPASIQCYPRTIL</sequence>
<dbReference type="Proteomes" id="UP001163823">
    <property type="component" value="Chromosome 4"/>
</dbReference>
<organism evidence="1 2">
    <name type="scientific">Quillaja saponaria</name>
    <name type="common">Soap bark tree</name>
    <dbReference type="NCBI Taxonomy" id="32244"/>
    <lineage>
        <taxon>Eukaryota</taxon>
        <taxon>Viridiplantae</taxon>
        <taxon>Streptophyta</taxon>
        <taxon>Embryophyta</taxon>
        <taxon>Tracheophyta</taxon>
        <taxon>Spermatophyta</taxon>
        <taxon>Magnoliopsida</taxon>
        <taxon>eudicotyledons</taxon>
        <taxon>Gunneridae</taxon>
        <taxon>Pentapetalae</taxon>
        <taxon>rosids</taxon>
        <taxon>fabids</taxon>
        <taxon>Fabales</taxon>
        <taxon>Quillajaceae</taxon>
        <taxon>Quillaja</taxon>
    </lineage>
</organism>
<dbReference type="EMBL" id="JARAOO010000004">
    <property type="protein sequence ID" value="KAJ7970860.1"/>
    <property type="molecule type" value="Genomic_DNA"/>
</dbReference>